<reference evidence="2" key="1">
    <citation type="submission" date="2016-06" db="EMBL/GenBank/DDBJ databases">
        <title>Parallel loss of symbiosis genes in relatives of nitrogen-fixing non-legume Parasponia.</title>
        <authorList>
            <person name="Van Velzen R."/>
            <person name="Holmer R."/>
            <person name="Bu F."/>
            <person name="Rutten L."/>
            <person name="Van Zeijl A."/>
            <person name="Liu W."/>
            <person name="Santuari L."/>
            <person name="Cao Q."/>
            <person name="Sharma T."/>
            <person name="Shen D."/>
            <person name="Roswanjaya Y."/>
            <person name="Wardhani T."/>
            <person name="Kalhor M.S."/>
            <person name="Jansen J."/>
            <person name="Van den Hoogen J."/>
            <person name="Gungor B."/>
            <person name="Hartog M."/>
            <person name="Hontelez J."/>
            <person name="Verver J."/>
            <person name="Yang W.-C."/>
            <person name="Schijlen E."/>
            <person name="Repin R."/>
            <person name="Schilthuizen M."/>
            <person name="Schranz E."/>
            <person name="Heidstra R."/>
            <person name="Miyata K."/>
            <person name="Fedorova E."/>
            <person name="Kohlen W."/>
            <person name="Bisseling T."/>
            <person name="Smit S."/>
            <person name="Geurts R."/>
        </authorList>
    </citation>
    <scope>NUCLEOTIDE SEQUENCE [LARGE SCALE GENOMIC DNA]</scope>
    <source>
        <strain evidence="2">cv. RG33-2</strain>
    </source>
</reference>
<dbReference type="AlphaFoldDB" id="A0A2P5BDG3"/>
<gene>
    <name evidence="1" type="ORF">TorRG33x02_324910</name>
</gene>
<name>A0A2P5BDG3_TREOI</name>
<comment type="caution">
    <text evidence="1">The sequence shown here is derived from an EMBL/GenBank/DDBJ whole genome shotgun (WGS) entry which is preliminary data.</text>
</comment>
<dbReference type="Proteomes" id="UP000237000">
    <property type="component" value="Unassembled WGS sequence"/>
</dbReference>
<keyword evidence="2" id="KW-1185">Reference proteome</keyword>
<evidence type="ECO:0000313" key="1">
    <source>
        <dbReference type="EMBL" id="PON46828.1"/>
    </source>
</evidence>
<protein>
    <submittedName>
        <fullName evidence="1">Uncharacterized protein</fullName>
    </submittedName>
</protein>
<proteinExistence type="predicted"/>
<dbReference type="InParanoid" id="A0A2P5BDG3"/>
<sequence>MVMNVSAYEQGESDCKSLLVELKQNWKDGDYGGNCYNEYYSLCLPIEGDDDDDDDSGYDYAPAA</sequence>
<dbReference type="EMBL" id="JXTC01000546">
    <property type="protein sequence ID" value="PON46828.1"/>
    <property type="molecule type" value="Genomic_DNA"/>
</dbReference>
<accession>A0A2P5BDG3</accession>
<evidence type="ECO:0000313" key="2">
    <source>
        <dbReference type="Proteomes" id="UP000237000"/>
    </source>
</evidence>
<organism evidence="1 2">
    <name type="scientific">Trema orientale</name>
    <name type="common">Charcoal tree</name>
    <name type="synonym">Celtis orientalis</name>
    <dbReference type="NCBI Taxonomy" id="63057"/>
    <lineage>
        <taxon>Eukaryota</taxon>
        <taxon>Viridiplantae</taxon>
        <taxon>Streptophyta</taxon>
        <taxon>Embryophyta</taxon>
        <taxon>Tracheophyta</taxon>
        <taxon>Spermatophyta</taxon>
        <taxon>Magnoliopsida</taxon>
        <taxon>eudicotyledons</taxon>
        <taxon>Gunneridae</taxon>
        <taxon>Pentapetalae</taxon>
        <taxon>rosids</taxon>
        <taxon>fabids</taxon>
        <taxon>Rosales</taxon>
        <taxon>Cannabaceae</taxon>
        <taxon>Trema</taxon>
    </lineage>
</organism>